<dbReference type="EMBL" id="NKUC01000043">
    <property type="protein sequence ID" value="PYD55871.1"/>
    <property type="molecule type" value="Genomic_DNA"/>
</dbReference>
<keyword evidence="2" id="KW-1185">Reference proteome</keyword>
<accession>A0A318PF88</accession>
<reference evidence="1 2" key="1">
    <citation type="submission" date="2017-07" db="EMBL/GenBank/DDBJ databases">
        <title>A draft genome sequence of Komagataeibacter xylinus LMG 1515.</title>
        <authorList>
            <person name="Skraban J."/>
            <person name="Cleenwerck I."/>
            <person name="Vandamme P."/>
            <person name="Trcek J."/>
        </authorList>
    </citation>
    <scope>NUCLEOTIDE SEQUENCE [LARGE SCALE GENOMIC DNA]</scope>
    <source>
        <strain evidence="1 2">LMG 1515</strain>
    </source>
</reference>
<evidence type="ECO:0000313" key="1">
    <source>
        <dbReference type="EMBL" id="PYD55871.1"/>
    </source>
</evidence>
<sequence length="139" mass="15552">MKLYHPIGAALLLAVTGWVSLPRTAIAGNLTGDIQVTVTSPYGPAFNRKIGNAIYKFRYYPEESFRFGEQGIASVHVVVRNSDGVVTRYRLTRTSGFYYLDSISCITVAKNAHLPTNPRLTTDYYEADVDFHYILARTP</sequence>
<dbReference type="SUPFAM" id="SSF74653">
    <property type="entry name" value="TolA/TonB C-terminal domain"/>
    <property type="match status" value="1"/>
</dbReference>
<dbReference type="RefSeq" id="WP_061276096.1">
    <property type="nucleotide sequence ID" value="NZ_CBCRXN010000057.1"/>
</dbReference>
<evidence type="ECO:0000313" key="2">
    <source>
        <dbReference type="Proteomes" id="UP000248257"/>
    </source>
</evidence>
<dbReference type="AlphaFoldDB" id="A0A318PF88"/>
<proteinExistence type="predicted"/>
<organism evidence="1 2">
    <name type="scientific">Komagataeibacter xylinus</name>
    <name type="common">Gluconacetobacter xylinus</name>
    <dbReference type="NCBI Taxonomy" id="28448"/>
    <lineage>
        <taxon>Bacteria</taxon>
        <taxon>Pseudomonadati</taxon>
        <taxon>Pseudomonadota</taxon>
        <taxon>Alphaproteobacteria</taxon>
        <taxon>Acetobacterales</taxon>
        <taxon>Acetobacteraceae</taxon>
        <taxon>Komagataeibacter</taxon>
    </lineage>
</organism>
<name>A0A318PF88_KOMXY</name>
<dbReference type="Proteomes" id="UP000248257">
    <property type="component" value="Unassembled WGS sequence"/>
</dbReference>
<comment type="caution">
    <text evidence="1">The sequence shown here is derived from an EMBL/GenBank/DDBJ whole genome shotgun (WGS) entry which is preliminary data.</text>
</comment>
<dbReference type="Gene3D" id="3.30.1150.10">
    <property type="match status" value="1"/>
</dbReference>
<gene>
    <name evidence="1" type="ORF">CFR75_14045</name>
</gene>
<dbReference type="OrthoDB" id="7280657at2"/>
<protein>
    <submittedName>
        <fullName evidence="1">Uncharacterized protein</fullName>
    </submittedName>
</protein>
<dbReference type="STRING" id="1220579.GCA_001571345_02910"/>